<gene>
    <name evidence="2" type="ORF">B0J13DRAFT_432413</name>
</gene>
<protein>
    <submittedName>
        <fullName evidence="2">Phosphatase 2C-like domain-containing protein</fullName>
    </submittedName>
</protein>
<keyword evidence="3" id="KW-1185">Reference proteome</keyword>
<accession>A0A9P9JGF6</accession>
<dbReference type="SMART" id="SM00332">
    <property type="entry name" value="PP2Cc"/>
    <property type="match status" value="1"/>
</dbReference>
<evidence type="ECO:0000259" key="1">
    <source>
        <dbReference type="PROSITE" id="PS51746"/>
    </source>
</evidence>
<dbReference type="InterPro" id="IPR001932">
    <property type="entry name" value="PPM-type_phosphatase-like_dom"/>
</dbReference>
<dbReference type="InterPro" id="IPR036457">
    <property type="entry name" value="PPM-type-like_dom_sf"/>
</dbReference>
<dbReference type="PANTHER" id="PTHR13832">
    <property type="entry name" value="PROTEIN PHOSPHATASE 2C"/>
    <property type="match status" value="1"/>
</dbReference>
<dbReference type="AlphaFoldDB" id="A0A9P9JGF6"/>
<dbReference type="PROSITE" id="PS51746">
    <property type="entry name" value="PPM_2"/>
    <property type="match status" value="1"/>
</dbReference>
<evidence type="ECO:0000313" key="3">
    <source>
        <dbReference type="Proteomes" id="UP000717696"/>
    </source>
</evidence>
<proteinExistence type="predicted"/>
<feature type="domain" description="PPM-type phosphatase" evidence="1">
    <location>
        <begin position="28"/>
        <end position="392"/>
    </location>
</feature>
<dbReference type="Gene3D" id="3.60.40.10">
    <property type="entry name" value="PPM-type phosphatase domain"/>
    <property type="match status" value="1"/>
</dbReference>
<dbReference type="GO" id="GO:0004722">
    <property type="term" value="F:protein serine/threonine phosphatase activity"/>
    <property type="evidence" value="ECO:0007669"/>
    <property type="project" value="InterPro"/>
</dbReference>
<evidence type="ECO:0000313" key="2">
    <source>
        <dbReference type="EMBL" id="KAH7160511.1"/>
    </source>
</evidence>
<reference evidence="2" key="1">
    <citation type="journal article" date="2021" name="Nat. Commun.">
        <title>Genetic determinants of endophytism in the Arabidopsis root mycobiome.</title>
        <authorList>
            <person name="Mesny F."/>
            <person name="Miyauchi S."/>
            <person name="Thiergart T."/>
            <person name="Pickel B."/>
            <person name="Atanasova L."/>
            <person name="Karlsson M."/>
            <person name="Huettel B."/>
            <person name="Barry K.W."/>
            <person name="Haridas S."/>
            <person name="Chen C."/>
            <person name="Bauer D."/>
            <person name="Andreopoulos W."/>
            <person name="Pangilinan J."/>
            <person name="LaButti K."/>
            <person name="Riley R."/>
            <person name="Lipzen A."/>
            <person name="Clum A."/>
            <person name="Drula E."/>
            <person name="Henrissat B."/>
            <person name="Kohler A."/>
            <person name="Grigoriev I.V."/>
            <person name="Martin F.M."/>
            <person name="Hacquard S."/>
        </authorList>
    </citation>
    <scope>NUCLEOTIDE SEQUENCE</scope>
    <source>
        <strain evidence="2">MPI-CAGE-AT-0021</strain>
    </source>
</reference>
<dbReference type="Proteomes" id="UP000717696">
    <property type="component" value="Unassembled WGS sequence"/>
</dbReference>
<organism evidence="2 3">
    <name type="scientific">Dactylonectria estremocensis</name>
    <dbReference type="NCBI Taxonomy" id="1079267"/>
    <lineage>
        <taxon>Eukaryota</taxon>
        <taxon>Fungi</taxon>
        <taxon>Dikarya</taxon>
        <taxon>Ascomycota</taxon>
        <taxon>Pezizomycotina</taxon>
        <taxon>Sordariomycetes</taxon>
        <taxon>Hypocreomycetidae</taxon>
        <taxon>Hypocreales</taxon>
        <taxon>Nectriaceae</taxon>
        <taxon>Dactylonectria</taxon>
    </lineage>
</organism>
<comment type="caution">
    <text evidence="2">The sequence shown here is derived from an EMBL/GenBank/DDBJ whole genome shotgun (WGS) entry which is preliminary data.</text>
</comment>
<dbReference type="Pfam" id="PF00481">
    <property type="entry name" value="PP2C"/>
    <property type="match status" value="1"/>
</dbReference>
<dbReference type="InterPro" id="IPR015655">
    <property type="entry name" value="PP2C"/>
</dbReference>
<dbReference type="CDD" id="cd00143">
    <property type="entry name" value="PP2Cc"/>
    <property type="match status" value="1"/>
</dbReference>
<dbReference type="EMBL" id="JAGMUU010000002">
    <property type="protein sequence ID" value="KAH7160511.1"/>
    <property type="molecule type" value="Genomic_DNA"/>
</dbReference>
<name>A0A9P9JGF6_9HYPO</name>
<dbReference type="SUPFAM" id="SSF81606">
    <property type="entry name" value="PP2C-like"/>
    <property type="match status" value="1"/>
</dbReference>
<dbReference type="PANTHER" id="PTHR13832:SF792">
    <property type="entry name" value="GM14286P"/>
    <property type="match status" value="1"/>
</dbReference>
<dbReference type="OrthoDB" id="420076at2759"/>
<sequence>MGQGDTITSKRQIPVMLQSEADSNRAATIHILQHQPTARPIEDRYSIDVQICEEDASGSGQTTLLLGVYDGHRGSSAAAYIAQALPSAVLSTVAHLSNDADGQTQLIQDTFETFDRQMISSFQDAHSNKSEGKGSRITEESTTAALRVLSGCTASMLMIKVPHSCQETPSADIINLGDSRVVVASFNPEPYIQAASIDLNSGVQDEQSLIISQHPVDDPNDIFVGGRLFGETLSTRAFGDGLYKLPLRADQKRDQHRDLIYQLSVHQQAAAASKGRKKIIPLIDRFDTLFWAYKSPPYISSTPQVTKVPLASQDNSPNSKESHRIVGIVATDGLWDMVSSEEAVEILNQASSQDTAVSLSDELNMAQILLDGVVERRGRKPGDDVTILVLVLPL</sequence>